<feature type="transmembrane region" description="Helical" evidence="15">
    <location>
        <begin position="210"/>
        <end position="233"/>
    </location>
</feature>
<evidence type="ECO:0000256" key="13">
    <source>
        <dbReference type="ARBA" id="ARBA00047540"/>
    </source>
</evidence>
<dbReference type="InterPro" id="IPR024320">
    <property type="entry name" value="LPG_synthase_C"/>
</dbReference>
<dbReference type="InterPro" id="IPR022791">
    <property type="entry name" value="L-PG_synthase/AglD"/>
</dbReference>
<dbReference type="AlphaFoldDB" id="A0A0G3CE68"/>
<dbReference type="RefSeq" id="WP_048175970.1">
    <property type="nucleotide sequence ID" value="NZ_CP008746.1"/>
</dbReference>
<dbReference type="GO" id="GO:0046677">
    <property type="term" value="P:response to antibiotic"/>
    <property type="evidence" value="ECO:0007669"/>
    <property type="project" value="UniProtKB-KW"/>
</dbReference>
<evidence type="ECO:0000256" key="3">
    <source>
        <dbReference type="ARBA" id="ARBA00012014"/>
    </source>
</evidence>
<evidence type="ECO:0000256" key="11">
    <source>
        <dbReference type="ARBA" id="ARBA00023251"/>
    </source>
</evidence>
<feature type="transmembrane region" description="Helical" evidence="15">
    <location>
        <begin position="460"/>
        <end position="479"/>
    </location>
</feature>
<dbReference type="Pfam" id="PF03706">
    <property type="entry name" value="LPG_synthase_TM"/>
    <property type="match status" value="1"/>
</dbReference>
<feature type="transmembrane region" description="Helical" evidence="15">
    <location>
        <begin position="168"/>
        <end position="189"/>
    </location>
</feature>
<evidence type="ECO:0000256" key="9">
    <source>
        <dbReference type="ARBA" id="ARBA00023098"/>
    </source>
</evidence>
<dbReference type="EMBL" id="CP008746">
    <property type="protein sequence ID" value="AKJ37412.1"/>
    <property type="molecule type" value="Genomic_DNA"/>
</dbReference>
<proteinExistence type="inferred from homology"/>
<keyword evidence="11" id="KW-0046">Antibiotic resistance</keyword>
<dbReference type="GO" id="GO:0006629">
    <property type="term" value="P:lipid metabolic process"/>
    <property type="evidence" value="ECO:0007669"/>
    <property type="project" value="UniProtKB-KW"/>
</dbReference>
<dbReference type="NCBIfam" id="NF033480">
    <property type="entry name" value="bifunc_MprF"/>
    <property type="match status" value="1"/>
</dbReference>
<dbReference type="SUPFAM" id="SSF55729">
    <property type="entry name" value="Acyl-CoA N-acyltransferases (Nat)"/>
    <property type="match status" value="1"/>
</dbReference>
<dbReference type="Pfam" id="PF09924">
    <property type="entry name" value="LPG_synthase_C"/>
    <property type="match status" value="1"/>
</dbReference>
<feature type="transmembrane region" description="Helical" evidence="15">
    <location>
        <begin position="402"/>
        <end position="418"/>
    </location>
</feature>
<feature type="transmembrane region" description="Helical" evidence="15">
    <location>
        <begin position="239"/>
        <end position="257"/>
    </location>
</feature>
<dbReference type="PANTHER" id="PTHR34697:SF2">
    <property type="entry name" value="PHOSPHATIDYLGLYCEROL LYSYLTRANSFERASE"/>
    <property type="match status" value="1"/>
</dbReference>
<evidence type="ECO:0000313" key="18">
    <source>
        <dbReference type="Proteomes" id="UP000035331"/>
    </source>
</evidence>
<keyword evidence="6" id="KW-0808">Transferase</keyword>
<dbReference type="PANTHER" id="PTHR34697">
    <property type="entry name" value="PHOSPHATIDYLGLYCEROL LYSYLTRANSFERASE"/>
    <property type="match status" value="1"/>
</dbReference>
<feature type="transmembrane region" description="Helical" evidence="15">
    <location>
        <begin position="333"/>
        <end position="355"/>
    </location>
</feature>
<feature type="transmembrane region" description="Helical" evidence="15">
    <location>
        <begin position="17"/>
        <end position="34"/>
    </location>
</feature>
<reference evidence="18" key="1">
    <citation type="submission" date="2014-06" db="EMBL/GenBank/DDBJ databases">
        <title>The complete genome sequence of Methanosarcina barkeri CM1.</title>
        <authorList>
            <consortium name="Pastoral Greenhouse Gas Research Consortium"/>
            <person name="Lambie S.C."/>
            <person name="Leahy S.C."/>
            <person name="Kelly W.J."/>
            <person name="Li D."/>
            <person name="Reilly K."/>
            <person name="Attwood G.T."/>
            <person name="Altermann E."/>
        </authorList>
    </citation>
    <scope>NUCLEOTIDE SEQUENCE [LARGE SCALE GENOMIC DNA]</scope>
    <source>
        <strain evidence="18">CM1</strain>
    </source>
</reference>
<evidence type="ECO:0000256" key="7">
    <source>
        <dbReference type="ARBA" id="ARBA00022692"/>
    </source>
</evidence>
<dbReference type="GeneID" id="24883992"/>
<keyword evidence="5" id="KW-1003">Cell membrane</keyword>
<comment type="similarity">
    <text evidence="2">Belongs to the LPG synthase family.</text>
</comment>
<feature type="transmembrane region" description="Helical" evidence="15">
    <location>
        <begin position="424"/>
        <end position="440"/>
    </location>
</feature>
<dbReference type="GO" id="GO:0005886">
    <property type="term" value="C:plasma membrane"/>
    <property type="evidence" value="ECO:0007669"/>
    <property type="project" value="UniProtKB-SubCell"/>
</dbReference>
<feature type="region of interest" description="Disordered" evidence="14">
    <location>
        <begin position="860"/>
        <end position="882"/>
    </location>
</feature>
<gene>
    <name evidence="17" type="ORF">MCM1_0299</name>
</gene>
<evidence type="ECO:0000256" key="14">
    <source>
        <dbReference type="SAM" id="MobiDB-lite"/>
    </source>
</evidence>
<dbReference type="EC" id="2.3.2.3" evidence="3"/>
<feature type="transmembrane region" description="Helical" evidence="15">
    <location>
        <begin position="46"/>
        <end position="72"/>
    </location>
</feature>
<feature type="transmembrane region" description="Helical" evidence="15">
    <location>
        <begin position="367"/>
        <end position="390"/>
    </location>
</feature>
<feature type="transmembrane region" description="Helical" evidence="15">
    <location>
        <begin position="499"/>
        <end position="520"/>
    </location>
</feature>
<protein>
    <recommendedName>
        <fullName evidence="4">Phosphatidylglycerol lysyltransferase</fullName>
        <ecNumber evidence="3">2.3.2.3</ecNumber>
    </recommendedName>
    <alternativeName>
        <fullName evidence="12">Lysylphosphatidylglycerol synthase</fullName>
    </alternativeName>
</protein>
<evidence type="ECO:0000256" key="10">
    <source>
        <dbReference type="ARBA" id="ARBA00023136"/>
    </source>
</evidence>
<reference evidence="17 18" key="2">
    <citation type="journal article" date="2015" name="Stand. Genomic Sci.">
        <title>The complete genome sequence of the rumen methanogen Methanosarcina barkeri CM1.</title>
        <authorList>
            <person name="Lambie S.C."/>
            <person name="Kelly W.J."/>
            <person name="Leahy S.C."/>
            <person name="Li D."/>
            <person name="Reilly K."/>
            <person name="McAllister T.A."/>
            <person name="Valle E.R."/>
            <person name="Attwood G.T."/>
            <person name="Altermann E."/>
        </authorList>
    </citation>
    <scope>NUCLEOTIDE SEQUENCE [LARGE SCALE GENOMIC DNA]</scope>
    <source>
        <strain evidence="17 18">CM1</strain>
    </source>
</reference>
<feature type="domain" description="Phosphatidylglycerol lysyltransferase C-terminal" evidence="16">
    <location>
        <begin position="544"/>
        <end position="831"/>
    </location>
</feature>
<keyword evidence="8 15" id="KW-1133">Transmembrane helix</keyword>
<comment type="catalytic activity">
    <reaction evidence="13">
        <text>L-lysyl-tRNA(Lys) + a 1,2-diacyl-sn-glycero-3-phospho-(1'-sn-glycerol) = a 1,2-diacyl-sn-glycero-3-phospho-1'-(3'-O-L-lysyl)-sn-glycerol + tRNA(Lys)</text>
        <dbReference type="Rhea" id="RHEA:10668"/>
        <dbReference type="Rhea" id="RHEA-COMP:9696"/>
        <dbReference type="Rhea" id="RHEA-COMP:9697"/>
        <dbReference type="ChEBI" id="CHEBI:64716"/>
        <dbReference type="ChEBI" id="CHEBI:75792"/>
        <dbReference type="ChEBI" id="CHEBI:78442"/>
        <dbReference type="ChEBI" id="CHEBI:78529"/>
        <dbReference type="EC" id="2.3.2.3"/>
    </reaction>
</comment>
<dbReference type="GO" id="GO:0050071">
    <property type="term" value="F:phosphatidylglycerol lysyltransferase activity"/>
    <property type="evidence" value="ECO:0007669"/>
    <property type="project" value="UniProtKB-EC"/>
</dbReference>
<keyword evidence="9" id="KW-0443">Lipid metabolism</keyword>
<evidence type="ECO:0000256" key="1">
    <source>
        <dbReference type="ARBA" id="ARBA00004651"/>
    </source>
</evidence>
<evidence type="ECO:0000256" key="6">
    <source>
        <dbReference type="ARBA" id="ARBA00022679"/>
    </source>
</evidence>
<keyword evidence="10 15" id="KW-0472">Membrane</keyword>
<feature type="transmembrane region" description="Helical" evidence="15">
    <location>
        <begin position="294"/>
        <end position="312"/>
    </location>
</feature>
<organism evidence="17 18">
    <name type="scientific">Methanosarcina barkeri CM1</name>
    <dbReference type="NCBI Taxonomy" id="796385"/>
    <lineage>
        <taxon>Archaea</taxon>
        <taxon>Methanobacteriati</taxon>
        <taxon>Methanobacteriota</taxon>
        <taxon>Stenosarchaea group</taxon>
        <taxon>Methanomicrobia</taxon>
        <taxon>Methanosarcinales</taxon>
        <taxon>Methanosarcinaceae</taxon>
        <taxon>Methanosarcina</taxon>
    </lineage>
</organism>
<dbReference type="Proteomes" id="UP000035331">
    <property type="component" value="Chromosome"/>
</dbReference>
<evidence type="ECO:0000256" key="8">
    <source>
        <dbReference type="ARBA" id="ARBA00022989"/>
    </source>
</evidence>
<keyword evidence="7 15" id="KW-0812">Transmembrane</keyword>
<evidence type="ECO:0000256" key="12">
    <source>
        <dbReference type="ARBA" id="ARBA00031899"/>
    </source>
</evidence>
<dbReference type="PATRIC" id="fig|796385.3.peg.362"/>
<dbReference type="InterPro" id="IPR016181">
    <property type="entry name" value="Acyl_CoA_acyltransferase"/>
</dbReference>
<evidence type="ECO:0000313" key="17">
    <source>
        <dbReference type="EMBL" id="AKJ37412.1"/>
    </source>
</evidence>
<accession>A0A0G3CE68</accession>
<evidence type="ECO:0000256" key="5">
    <source>
        <dbReference type="ARBA" id="ARBA00022475"/>
    </source>
</evidence>
<dbReference type="InterPro" id="IPR051211">
    <property type="entry name" value="PG_lysyltransferase"/>
</dbReference>
<dbReference type="GO" id="GO:0055091">
    <property type="term" value="P:phospholipid homeostasis"/>
    <property type="evidence" value="ECO:0007669"/>
    <property type="project" value="TreeGrafter"/>
</dbReference>
<comment type="subcellular location">
    <subcellularLocation>
        <location evidence="1">Cell membrane</location>
        <topology evidence="1">Multi-pass membrane protein</topology>
    </subcellularLocation>
</comment>
<evidence type="ECO:0000259" key="16">
    <source>
        <dbReference type="Pfam" id="PF09924"/>
    </source>
</evidence>
<sequence length="882" mass="100893">MTDKGSMREKTLKIEKFAGYLLPVVIFSLALWTLDRQIRHLQSMYVLRSITSIPLSHIELAFFLTFLSYLTLTGYDYLAVRHINHPMPYKQTVSASFISTSISYSVGFNVLTGSSLRYRLYSRNGLNLRQIWEIIIFCILTFWVGFCFVGGLLFTFYPVKLSDYVPEIPIPLNLIGILLLLSVAIYFIFSFRRLNFRAKGYQIRVPEPRIAFLQLGLSSVDYLLSGSIIYFLLPSNPHLTLLHVLVFFALAQIIGLISTVPGGLGVFETLMLFMLEPYFGTVDIIKPLLLFRTIYYFVPFLIGLLALMFYEYQERDEFLRKIEKATYSSLSELTPQVFSILVFLGGVSLLFSGALPSDPRYLHDLNYIIPLPLIEASRLFGSIMGVLLLLLANGLWKRIDGAYVLSLSVLLMGGIFALLKDLDYHEAAILFILFFFLLPCRKYFYRKSSLMHQSFSKSNVTAITLVFVSFVWLGFFSYHNVKYSNELWWQFGINSQASSFLRATVGAFILLLVLGMAKILSPFSRDIHMPGAEEMELAKKIVNQSEETSGNLVFTEDKYLFFDDEKQAFLMYGVSGKTWVAMGDIVGTSNHAKELIWDFYEMSKLHQGRAAFYEVSEKYIPVYLDLGLTLIKIGEEAKVPLEAFTLEGSASKDFRYTVRNVEKKGYWFEIISEEEVQSLMPELRNISDAWLKLKAGKEKRFSIGYFDEKYLSNFPIAIVRNESKIVAFANIWAGADNEEISVDLMRHSSDAPDRTMEYLFVKLMLWGKENGYRRFSLGMAPLSGLETRQFAPMWHKIGSLIFTHGEHFYNYKGLRDFKEKFNPVWSPKYIALPNGFKQGLALKDIAALISGGVKGIFSKENKRPASRRGKQQLSEKPSEELT</sequence>
<evidence type="ECO:0000256" key="4">
    <source>
        <dbReference type="ARBA" id="ARBA00021546"/>
    </source>
</evidence>
<evidence type="ECO:0000256" key="15">
    <source>
        <dbReference type="SAM" id="Phobius"/>
    </source>
</evidence>
<evidence type="ECO:0000256" key="2">
    <source>
        <dbReference type="ARBA" id="ARBA00008627"/>
    </source>
</evidence>
<feature type="transmembrane region" description="Helical" evidence="15">
    <location>
        <begin position="131"/>
        <end position="156"/>
    </location>
</feature>
<name>A0A0G3CE68_METBA</name>
<dbReference type="GO" id="GO:0047637">
    <property type="term" value="F:phosphatidylglycerol alanyltransferase activity"/>
    <property type="evidence" value="ECO:0007669"/>
    <property type="project" value="TreeGrafter"/>
</dbReference>